<comment type="caution">
    <text evidence="1">The sequence shown here is derived from an EMBL/GenBank/DDBJ whole genome shotgun (WGS) entry which is preliminary data.</text>
</comment>
<protein>
    <submittedName>
        <fullName evidence="1">Uncharacterized protein</fullName>
    </submittedName>
</protein>
<gene>
    <name evidence="1" type="ORF">T458_06905</name>
</gene>
<dbReference type="Proteomes" id="UP000017973">
    <property type="component" value="Unassembled WGS sequence"/>
</dbReference>
<evidence type="ECO:0000313" key="1">
    <source>
        <dbReference type="EMBL" id="EST55683.1"/>
    </source>
</evidence>
<name>V6MJR6_9BACL</name>
<proteinExistence type="predicted"/>
<dbReference type="STRING" id="1408254.T458_06905"/>
<dbReference type="EMBL" id="AYJU01000003">
    <property type="protein sequence ID" value="EST55683.1"/>
    <property type="molecule type" value="Genomic_DNA"/>
</dbReference>
<evidence type="ECO:0000313" key="2">
    <source>
        <dbReference type="Proteomes" id="UP000017973"/>
    </source>
</evidence>
<sequence>MPVPSYAIDLRKKSKKPSIGAVSTRCSLKKETGKIRSAFVEYVALILLYYSDMEAVG</sequence>
<accession>V6MJR6</accession>
<organism evidence="1 2">
    <name type="scientific">Brevibacillus panacihumi W25</name>
    <dbReference type="NCBI Taxonomy" id="1408254"/>
    <lineage>
        <taxon>Bacteria</taxon>
        <taxon>Bacillati</taxon>
        <taxon>Bacillota</taxon>
        <taxon>Bacilli</taxon>
        <taxon>Bacillales</taxon>
        <taxon>Paenibacillaceae</taxon>
        <taxon>Brevibacillus</taxon>
    </lineage>
</organism>
<reference evidence="1 2" key="1">
    <citation type="journal article" date="2014" name="Genome Announc.">
        <title>Draft Genome Sequence of Brevibacillus panacihumi Strain W25, a Halotolerant Hydrocarbon-Degrading Bacterium.</title>
        <authorList>
            <person name="Wang X."/>
            <person name="Jin D."/>
            <person name="Zhou L."/>
            <person name="Wu L."/>
            <person name="An W."/>
            <person name="Chen Y."/>
            <person name="Zhao L."/>
        </authorList>
    </citation>
    <scope>NUCLEOTIDE SEQUENCE [LARGE SCALE GENOMIC DNA]</scope>
    <source>
        <strain evidence="1 2">W25</strain>
    </source>
</reference>
<dbReference type="AlphaFoldDB" id="V6MJR6"/>
<keyword evidence="2" id="KW-1185">Reference proteome</keyword>
<dbReference type="HOGENOM" id="CLU_2987671_0_0_9"/>